<dbReference type="GO" id="GO:0043325">
    <property type="term" value="F:phosphatidylinositol-3,4-bisphosphate binding"/>
    <property type="evidence" value="ECO:0007669"/>
    <property type="project" value="TreeGrafter"/>
</dbReference>
<organism evidence="1">
    <name type="scientific">Dendroctonus ponderosae</name>
    <name type="common">Mountain pine beetle</name>
    <dbReference type="NCBI Taxonomy" id="77166"/>
    <lineage>
        <taxon>Eukaryota</taxon>
        <taxon>Metazoa</taxon>
        <taxon>Ecdysozoa</taxon>
        <taxon>Arthropoda</taxon>
        <taxon>Hexapoda</taxon>
        <taxon>Insecta</taxon>
        <taxon>Pterygota</taxon>
        <taxon>Neoptera</taxon>
        <taxon>Endopterygota</taxon>
        <taxon>Coleoptera</taxon>
        <taxon>Polyphaga</taxon>
        <taxon>Cucujiformia</taxon>
        <taxon>Curculionidae</taxon>
        <taxon>Scolytinae</taxon>
        <taxon>Dendroctonus</taxon>
    </lineage>
</organism>
<evidence type="ECO:0000313" key="1">
    <source>
        <dbReference type="EMBL" id="ENN82697.1"/>
    </source>
</evidence>
<name>N6UV19_DENPD</name>
<dbReference type="GO" id="GO:0032266">
    <property type="term" value="F:phosphatidylinositol-3-phosphate binding"/>
    <property type="evidence" value="ECO:0007669"/>
    <property type="project" value="TreeGrafter"/>
</dbReference>
<feature type="non-terminal residue" evidence="1">
    <location>
        <position position="1"/>
    </location>
</feature>
<gene>
    <name evidence="1" type="ORF">YQE_00934</name>
</gene>
<dbReference type="AlphaFoldDB" id="N6UV19"/>
<accession>N6UV19</accession>
<dbReference type="GO" id="GO:0005811">
    <property type="term" value="C:lipid droplet"/>
    <property type="evidence" value="ECO:0007669"/>
    <property type="project" value="TreeGrafter"/>
</dbReference>
<feature type="non-terminal residue" evidence="1">
    <location>
        <position position="393"/>
    </location>
</feature>
<dbReference type="Gene3D" id="3.40.50.300">
    <property type="entry name" value="P-loop containing nucleotide triphosphate hydrolases"/>
    <property type="match status" value="1"/>
</dbReference>
<dbReference type="PANTHER" id="PTHR46624:SF4">
    <property type="entry name" value="FYVE-TYPE DOMAIN-CONTAINING PROTEIN"/>
    <property type="match status" value="1"/>
</dbReference>
<dbReference type="InterPro" id="IPR042427">
    <property type="entry name" value="ZFYV1"/>
</dbReference>
<dbReference type="SUPFAM" id="SSF52540">
    <property type="entry name" value="P-loop containing nucleoside triphosphate hydrolases"/>
    <property type="match status" value="1"/>
</dbReference>
<sequence length="393" mass="44845">MNSLASESKKRHRFERGSPLILPSLQEDPRIMGKDFDNTKILDIYPSITGDLQSLIIEADEPEHNGQRGILLIDDNETLRIESDTAFSKALNIELDKKIKVVSIFGNTGVGKSYTLNKLFFNGEEVFKTSPSQVSCTLGVWAKYDPTLNVLCLDTEGLLGLAPGVIIFHETQYTDTLHVLNNHPNVTAEDILRQNFADLGSNCEEFSFIKYIGVKTRDNQETSFDRLRAEIQKELESSNVRSARKAKYVYLMLKSLNDKFFSPLTESNHEQFLAQFFTCPEKCQSCSASCVLSTGHKEDDEPHKCNTPCKFQHQYQNFVYLCEKCVRNGERSTVEPKYTKDNSWTSYLNLMWSGYVIHCPKCGVIYKSREHWYGNKNPEDCAVQLEVVHMWPG</sequence>
<proteinExistence type="predicted"/>
<dbReference type="EMBL" id="KB738263">
    <property type="protein sequence ID" value="ENN82697.1"/>
    <property type="molecule type" value="Genomic_DNA"/>
</dbReference>
<dbReference type="OrthoDB" id="68108at2759"/>
<protein>
    <submittedName>
        <fullName evidence="1">Uncharacterized protein</fullName>
    </submittedName>
</protein>
<dbReference type="InterPro" id="IPR027417">
    <property type="entry name" value="P-loop_NTPase"/>
</dbReference>
<dbReference type="PANTHER" id="PTHR46624">
    <property type="entry name" value="AGAP002036-PA"/>
    <property type="match status" value="1"/>
</dbReference>
<dbReference type="GO" id="GO:0005547">
    <property type="term" value="F:phosphatidylinositol-3,4,5-trisphosphate binding"/>
    <property type="evidence" value="ECO:0007669"/>
    <property type="project" value="TreeGrafter"/>
</dbReference>
<reference evidence="1" key="1">
    <citation type="journal article" date="2013" name="Genome Biol.">
        <title>Draft genome of the mountain pine beetle, Dendroctonus ponderosae Hopkins, a major forest pest.</title>
        <authorList>
            <person name="Keeling C.I."/>
            <person name="Yuen M.M."/>
            <person name="Liao N.Y."/>
            <person name="Docking T.R."/>
            <person name="Chan S.K."/>
            <person name="Taylor G.A."/>
            <person name="Palmquist D.L."/>
            <person name="Jackman S.D."/>
            <person name="Nguyen A."/>
            <person name="Li M."/>
            <person name="Henderson H."/>
            <person name="Janes J.K."/>
            <person name="Zhao Y."/>
            <person name="Pandoh P."/>
            <person name="Moore R."/>
            <person name="Sperling F.A."/>
            <person name="Huber D.P."/>
            <person name="Birol I."/>
            <person name="Jones S.J."/>
            <person name="Bohlmann J."/>
        </authorList>
    </citation>
    <scope>NUCLEOTIDE SEQUENCE</scope>
</reference>
<dbReference type="HOGENOM" id="CLU_859356_0_0_1"/>
<dbReference type="GO" id="GO:0005545">
    <property type="term" value="F:1-phosphatidylinositol binding"/>
    <property type="evidence" value="ECO:0007669"/>
    <property type="project" value="TreeGrafter"/>
</dbReference>
<dbReference type="GO" id="GO:0140042">
    <property type="term" value="P:lipid droplet formation"/>
    <property type="evidence" value="ECO:0007669"/>
    <property type="project" value="TreeGrafter"/>
</dbReference>